<dbReference type="GO" id="GO:0019843">
    <property type="term" value="F:rRNA binding"/>
    <property type="evidence" value="ECO:0007669"/>
    <property type="project" value="InterPro"/>
</dbReference>
<dbReference type="GO" id="GO:0003735">
    <property type="term" value="F:structural constituent of ribosome"/>
    <property type="evidence" value="ECO:0007669"/>
    <property type="project" value="InterPro"/>
</dbReference>
<proteinExistence type="inferred from homology"/>
<evidence type="ECO:0000256" key="1">
    <source>
        <dbReference type="ARBA" id="ARBA00008931"/>
    </source>
</evidence>
<dbReference type="CDD" id="cd01433">
    <property type="entry name" value="Ribosomal_L16_L10e"/>
    <property type="match status" value="1"/>
</dbReference>
<protein>
    <submittedName>
        <fullName evidence="5">Ribosomal protein L16</fullName>
    </submittedName>
</protein>
<dbReference type="InterPro" id="IPR036920">
    <property type="entry name" value="Ribosomal_uL16_sf"/>
</dbReference>
<keyword evidence="2 4" id="KW-0689">Ribosomal protein</keyword>
<dbReference type="InterPro" id="IPR020798">
    <property type="entry name" value="Ribosomal_uL16_CS"/>
</dbReference>
<dbReference type="Pfam" id="PF00252">
    <property type="entry name" value="Ribosomal_L16"/>
    <property type="match status" value="1"/>
</dbReference>
<organism evidence="5">
    <name type="scientific">Rhopalocnemis phalloides</name>
    <dbReference type="NCBI Taxonomy" id="1128106"/>
    <lineage>
        <taxon>Eukaryota</taxon>
        <taxon>Viridiplantae</taxon>
        <taxon>Streptophyta</taxon>
        <taxon>Embryophyta</taxon>
        <taxon>Tracheophyta</taxon>
        <taxon>Spermatophyta</taxon>
        <taxon>Magnoliopsida</taxon>
        <taxon>eudicotyledons</taxon>
        <taxon>Gunneridae</taxon>
        <taxon>Pentapetalae</taxon>
        <taxon>Santalales</taxon>
        <taxon>Balanophoraceae</taxon>
        <taxon>Rhopalocnemis</taxon>
    </lineage>
</organism>
<gene>
    <name evidence="5" type="primary">rpl16</name>
</gene>
<dbReference type="InterPro" id="IPR016180">
    <property type="entry name" value="Ribosomal_uL16_dom"/>
</dbReference>
<dbReference type="PROSITE" id="PS00701">
    <property type="entry name" value="RIBOSOMAL_L16_2"/>
    <property type="match status" value="1"/>
</dbReference>
<evidence type="ECO:0000256" key="2">
    <source>
        <dbReference type="ARBA" id="ARBA00022980"/>
    </source>
</evidence>
<dbReference type="PANTHER" id="PTHR12220">
    <property type="entry name" value="50S/60S RIBOSOMAL PROTEIN L16"/>
    <property type="match status" value="1"/>
</dbReference>
<dbReference type="PANTHER" id="PTHR12220:SF13">
    <property type="entry name" value="LARGE RIBOSOMAL SUBUNIT PROTEIN UL16M"/>
    <property type="match status" value="1"/>
</dbReference>
<dbReference type="InterPro" id="IPR047873">
    <property type="entry name" value="Ribosomal_uL16"/>
</dbReference>
<dbReference type="EMBL" id="MK036331">
    <property type="protein sequence ID" value="AZJ16602.1"/>
    <property type="molecule type" value="Genomic_DNA"/>
</dbReference>
<geneLocation type="plastid" evidence="5"/>
<keyword evidence="5" id="KW-0934">Plastid</keyword>
<dbReference type="GO" id="GO:0032543">
    <property type="term" value="P:mitochondrial translation"/>
    <property type="evidence" value="ECO:0007669"/>
    <property type="project" value="TreeGrafter"/>
</dbReference>
<comment type="similarity">
    <text evidence="1 4">Belongs to the universal ribosomal protein uL16 family.</text>
</comment>
<reference evidence="5" key="1">
    <citation type="journal article" date="2018" name="J. ISSAAS">
        <title>Rhopalocnemis phalloides has one of the most reduced and mutated plastid genomes known.</title>
        <authorList>
            <person name="Schelkunov M.I."/>
            <person name="Nuraliev M.S."/>
            <person name="Logacheva M.D."/>
        </authorList>
    </citation>
    <scope>NUCLEOTIDE SEQUENCE</scope>
</reference>
<dbReference type="SUPFAM" id="SSF54686">
    <property type="entry name" value="Ribosomal protein L16p/L10e"/>
    <property type="match status" value="1"/>
</dbReference>
<name>A0A3S8PZA4_9MAGN</name>
<accession>A0A3S8PZA4</accession>
<evidence type="ECO:0000256" key="3">
    <source>
        <dbReference type="ARBA" id="ARBA00023274"/>
    </source>
</evidence>
<dbReference type="Gene3D" id="3.90.1170.10">
    <property type="entry name" value="Ribosomal protein L10e/L16"/>
    <property type="match status" value="1"/>
</dbReference>
<dbReference type="AlphaFoldDB" id="A0A3S8PZA4"/>
<keyword evidence="3 4" id="KW-0687">Ribonucleoprotein</keyword>
<dbReference type="PRINTS" id="PR00060">
    <property type="entry name" value="RIBOSOMALL16"/>
</dbReference>
<dbReference type="InterPro" id="IPR000114">
    <property type="entry name" value="Ribosomal_uL16_bact-type"/>
</dbReference>
<dbReference type="NCBIfam" id="TIGR01164">
    <property type="entry name" value="rplP_bact"/>
    <property type="match status" value="1"/>
</dbReference>
<sequence>MLSPKKYKFIKQHRIILNNNIKIKKNKLIFGTCGFQAKKKTYMTSKQITTIKNFILFNSKKNKIWFRIFPNIPVTSKLKGMRMGSGKGYLKLWIANIKLNQIIFEINNYILIKNIKIIISKLSFPIKIKYKFNYENQNIIK</sequence>
<dbReference type="GO" id="GO:0005762">
    <property type="term" value="C:mitochondrial large ribosomal subunit"/>
    <property type="evidence" value="ECO:0007669"/>
    <property type="project" value="TreeGrafter"/>
</dbReference>
<evidence type="ECO:0000313" key="5">
    <source>
        <dbReference type="EMBL" id="AZJ16602.1"/>
    </source>
</evidence>
<evidence type="ECO:0000256" key="4">
    <source>
        <dbReference type="RuleBase" id="RU004413"/>
    </source>
</evidence>